<evidence type="ECO:0008006" key="3">
    <source>
        <dbReference type="Google" id="ProtNLM"/>
    </source>
</evidence>
<sequence>MHDQNFSIQMFDLLKLVSILFAFILKLGKLFDTSCVFYGIICKFWVSYKGCHYFVLGKLSFELGDLLEDKQSLSVGELINHLIICFILIFWV</sequence>
<evidence type="ECO:0000313" key="2">
    <source>
        <dbReference type="EMBL" id="RHN51791.1"/>
    </source>
</evidence>
<proteinExistence type="predicted"/>
<feature type="transmembrane region" description="Helical" evidence="1">
    <location>
        <begin position="6"/>
        <end position="24"/>
    </location>
</feature>
<dbReference type="Proteomes" id="UP000265566">
    <property type="component" value="Chromosome 6"/>
</dbReference>
<evidence type="ECO:0000256" key="1">
    <source>
        <dbReference type="SAM" id="Phobius"/>
    </source>
</evidence>
<protein>
    <recommendedName>
        <fullName evidence="3">Transmembrane protein</fullName>
    </recommendedName>
</protein>
<keyword evidence="1" id="KW-1133">Transmembrane helix</keyword>
<name>A0A396HGY2_MEDTR</name>
<feature type="transmembrane region" description="Helical" evidence="1">
    <location>
        <begin position="75"/>
        <end position="91"/>
    </location>
</feature>
<dbReference type="Gramene" id="rna36314">
    <property type="protein sequence ID" value="RHN51791.1"/>
    <property type="gene ID" value="gene36314"/>
</dbReference>
<reference evidence="2" key="1">
    <citation type="journal article" date="2018" name="Nat. Plants">
        <title>Whole-genome landscape of Medicago truncatula symbiotic genes.</title>
        <authorList>
            <person name="Pecrix Y."/>
            <person name="Gamas P."/>
            <person name="Carrere S."/>
        </authorList>
    </citation>
    <scope>NUCLEOTIDE SEQUENCE</scope>
    <source>
        <tissue evidence="2">Leaves</tissue>
    </source>
</reference>
<keyword evidence="1" id="KW-0472">Membrane</keyword>
<feature type="transmembrane region" description="Helical" evidence="1">
    <location>
        <begin position="36"/>
        <end position="55"/>
    </location>
</feature>
<dbReference type="AlphaFoldDB" id="A0A396HGY2"/>
<keyword evidence="1" id="KW-0812">Transmembrane</keyword>
<dbReference type="EMBL" id="PSQE01000006">
    <property type="protein sequence ID" value="RHN51791.1"/>
    <property type="molecule type" value="Genomic_DNA"/>
</dbReference>
<accession>A0A396HGY2</accession>
<organism evidence="2">
    <name type="scientific">Medicago truncatula</name>
    <name type="common">Barrel medic</name>
    <name type="synonym">Medicago tribuloides</name>
    <dbReference type="NCBI Taxonomy" id="3880"/>
    <lineage>
        <taxon>Eukaryota</taxon>
        <taxon>Viridiplantae</taxon>
        <taxon>Streptophyta</taxon>
        <taxon>Embryophyta</taxon>
        <taxon>Tracheophyta</taxon>
        <taxon>Spermatophyta</taxon>
        <taxon>Magnoliopsida</taxon>
        <taxon>eudicotyledons</taxon>
        <taxon>Gunneridae</taxon>
        <taxon>Pentapetalae</taxon>
        <taxon>rosids</taxon>
        <taxon>fabids</taxon>
        <taxon>Fabales</taxon>
        <taxon>Fabaceae</taxon>
        <taxon>Papilionoideae</taxon>
        <taxon>50 kb inversion clade</taxon>
        <taxon>NPAAA clade</taxon>
        <taxon>Hologalegina</taxon>
        <taxon>IRL clade</taxon>
        <taxon>Trifolieae</taxon>
        <taxon>Medicago</taxon>
    </lineage>
</organism>
<comment type="caution">
    <text evidence="2">The sequence shown here is derived from an EMBL/GenBank/DDBJ whole genome shotgun (WGS) entry which is preliminary data.</text>
</comment>
<gene>
    <name evidence="2" type="ORF">MtrunA17_Chr6g0472851</name>
</gene>